<dbReference type="NCBIfam" id="TIGR02666">
    <property type="entry name" value="moaA"/>
    <property type="match status" value="1"/>
</dbReference>
<evidence type="ECO:0000256" key="2">
    <source>
        <dbReference type="ARBA" id="ARBA00001966"/>
    </source>
</evidence>
<keyword evidence="13" id="KW-0408">Iron</keyword>
<evidence type="ECO:0000256" key="8">
    <source>
        <dbReference type="ARBA" id="ARBA00015273"/>
    </source>
</evidence>
<name>A0A151Z7Z9_TIELA</name>
<dbReference type="InterPro" id="IPR006638">
    <property type="entry name" value="Elp3/MiaA/NifB-like_rSAM"/>
</dbReference>
<dbReference type="Pfam" id="PF06463">
    <property type="entry name" value="Mob_synth_C"/>
    <property type="match status" value="1"/>
</dbReference>
<keyword evidence="9" id="KW-0004">4Fe-4S</keyword>
<dbReference type="SFLD" id="SFLDG01386">
    <property type="entry name" value="main_SPASM_domain-containing"/>
    <property type="match status" value="1"/>
</dbReference>
<dbReference type="InterPro" id="IPR007197">
    <property type="entry name" value="rSAM"/>
</dbReference>
<keyword evidence="16" id="KW-0501">Molybdenum cofactor biosynthesis</keyword>
<dbReference type="GO" id="GO:0051539">
    <property type="term" value="F:4 iron, 4 sulfur cluster binding"/>
    <property type="evidence" value="ECO:0007669"/>
    <property type="project" value="UniProtKB-KW"/>
</dbReference>
<evidence type="ECO:0000313" key="23">
    <source>
        <dbReference type="Proteomes" id="UP000076078"/>
    </source>
</evidence>
<dbReference type="InterPro" id="IPR010505">
    <property type="entry name" value="MoaA_twitch"/>
</dbReference>
<sequence>MINTCKLLVHRQFFNSSSIRFFSSGVGSTKQSVLTDTFQRTHTYLRISLTERCNLRCQYCMPEEGVQLQHKDKILSTEEIVRLSKLFVSAGVNKIRFTGGEPLVRNDIEPMMEEIGRIPGLKTIALTTNGILLSRKLARLQSAGLNLLNISLDTLDEHKFTMITRRLGWKRVMDSIELALQSGFSPVKINCVVMRGVNDMEIIDFVNMTKDKDLEVRFIEYMPFDGNRWNDKKFVSYQEMLGRIQEHFGGITRELQHDQQFNNTSKSYSIQGHKGRVGFITSMSDHFCSTCNRLRITADGNLKVCLFGNAEVSLRDQMRNGATDSDLLEIIHQAVLNKKESHAGMYEIAKNKNRPMILIGG</sequence>
<dbReference type="SFLD" id="SFLDG01067">
    <property type="entry name" value="SPASM/twitch_domain_containing"/>
    <property type="match status" value="1"/>
</dbReference>
<dbReference type="GO" id="GO:0046872">
    <property type="term" value="F:metal ion binding"/>
    <property type="evidence" value="ECO:0007669"/>
    <property type="project" value="UniProtKB-KW"/>
</dbReference>
<evidence type="ECO:0000256" key="20">
    <source>
        <dbReference type="ARBA" id="ARBA00063038"/>
    </source>
</evidence>
<dbReference type="EC" id="4.1.99.22" evidence="6"/>
<keyword evidence="10" id="KW-0949">S-adenosyl-L-methionine</keyword>
<evidence type="ECO:0000256" key="19">
    <source>
        <dbReference type="ARBA" id="ARBA00054222"/>
    </source>
</evidence>
<dbReference type="InterPro" id="IPR040064">
    <property type="entry name" value="MoaA-like"/>
</dbReference>
<evidence type="ECO:0000256" key="17">
    <source>
        <dbReference type="ARBA" id="ARBA00023239"/>
    </source>
</evidence>
<dbReference type="InterPro" id="IPR013483">
    <property type="entry name" value="MoaA"/>
</dbReference>
<dbReference type="STRING" id="361077.A0A151Z7Z9"/>
<organism evidence="22 23">
    <name type="scientific">Tieghemostelium lacteum</name>
    <name type="common">Slime mold</name>
    <name type="synonym">Dictyostelium lacteum</name>
    <dbReference type="NCBI Taxonomy" id="361077"/>
    <lineage>
        <taxon>Eukaryota</taxon>
        <taxon>Amoebozoa</taxon>
        <taxon>Evosea</taxon>
        <taxon>Eumycetozoa</taxon>
        <taxon>Dictyostelia</taxon>
        <taxon>Dictyosteliales</taxon>
        <taxon>Raperosteliaceae</taxon>
        <taxon>Tieghemostelium</taxon>
    </lineage>
</organism>
<protein>
    <recommendedName>
        <fullName evidence="8">Molybdenum cofactor biosynthesis protein 1</fullName>
        <ecNumber evidence="6">4.1.99.22</ecNumber>
        <ecNumber evidence="7">4.6.1.17</ecNumber>
    </recommendedName>
</protein>
<dbReference type="GO" id="GO:0005525">
    <property type="term" value="F:GTP binding"/>
    <property type="evidence" value="ECO:0007669"/>
    <property type="project" value="UniProtKB-KW"/>
</dbReference>
<dbReference type="FunCoup" id="A0A151Z7Z9">
    <property type="interactions" value="143"/>
</dbReference>
<dbReference type="InterPro" id="IPR050105">
    <property type="entry name" value="MoCo_biosynth_MoaA/MoaC"/>
</dbReference>
<dbReference type="SFLD" id="SFLDS00029">
    <property type="entry name" value="Radical_SAM"/>
    <property type="match status" value="1"/>
</dbReference>
<accession>A0A151Z7Z9</accession>
<evidence type="ECO:0000256" key="18">
    <source>
        <dbReference type="ARBA" id="ARBA00048697"/>
    </source>
</evidence>
<comment type="similarity">
    <text evidence="5">In the N-terminal section; belongs to the radical SAM superfamily. MoaA family.</text>
</comment>
<keyword evidence="17" id="KW-0456">Lyase</keyword>
<dbReference type="GO" id="GO:0061798">
    <property type="term" value="F:GTP 3',8'-cyclase activity"/>
    <property type="evidence" value="ECO:0007669"/>
    <property type="project" value="UniProtKB-EC"/>
</dbReference>
<keyword evidence="14" id="KW-0411">Iron-sulfur</keyword>
<dbReference type="PROSITE" id="PS51918">
    <property type="entry name" value="RADICAL_SAM"/>
    <property type="match status" value="1"/>
</dbReference>
<dbReference type="SFLD" id="SFLDG01383">
    <property type="entry name" value="cyclic_pyranopterin_phosphate"/>
    <property type="match status" value="1"/>
</dbReference>
<comment type="pathway">
    <text evidence="3">Cofactor biosynthesis; molybdopterin biosynthesis.</text>
</comment>
<dbReference type="NCBIfam" id="NF001199">
    <property type="entry name" value="PRK00164.2-1"/>
    <property type="match status" value="1"/>
</dbReference>
<dbReference type="GO" id="GO:0061799">
    <property type="term" value="F:cyclic pyranopterin monophosphate synthase activity"/>
    <property type="evidence" value="ECO:0007669"/>
    <property type="project" value="UniProtKB-EC"/>
</dbReference>
<dbReference type="OrthoDB" id="429626at2759"/>
<evidence type="ECO:0000256" key="6">
    <source>
        <dbReference type="ARBA" id="ARBA00012167"/>
    </source>
</evidence>
<evidence type="ECO:0000256" key="3">
    <source>
        <dbReference type="ARBA" id="ARBA00005046"/>
    </source>
</evidence>
<evidence type="ECO:0000256" key="14">
    <source>
        <dbReference type="ARBA" id="ARBA00023014"/>
    </source>
</evidence>
<dbReference type="SMART" id="SM00729">
    <property type="entry name" value="Elp3"/>
    <property type="match status" value="1"/>
</dbReference>
<dbReference type="OMA" id="QMSECFC"/>
<comment type="function">
    <text evidence="19">Isoform MOCS1A and isoform MOCS1B probably form a complex that catalyzes the conversion of 5'-GTP to cyclic pyranopterin monophosphate (cPMP). MOCS1A catalyzes the cyclization of GTP to (8S)-3',8-cyclo-7,8-dihydroguanosine 5'-triphosphate and MOCS1B catalyzes the subsequent conversion of (8S)-3',8-cyclo-7,8-dihydroguanosine 5'-triphosphate to cPMP.</text>
</comment>
<dbReference type="Proteomes" id="UP000076078">
    <property type="component" value="Unassembled WGS sequence"/>
</dbReference>
<evidence type="ECO:0000256" key="5">
    <source>
        <dbReference type="ARBA" id="ARBA00009862"/>
    </source>
</evidence>
<comment type="similarity">
    <text evidence="4">In the C-terminal section; belongs to the MoaC family.</text>
</comment>
<evidence type="ECO:0000256" key="9">
    <source>
        <dbReference type="ARBA" id="ARBA00022485"/>
    </source>
</evidence>
<dbReference type="InParanoid" id="A0A151Z7Z9"/>
<reference evidence="22 23" key="1">
    <citation type="submission" date="2015-12" db="EMBL/GenBank/DDBJ databases">
        <title>Dictyostelia acquired genes for synthesis and detection of signals that induce cell-type specialization by lateral gene transfer from prokaryotes.</title>
        <authorList>
            <person name="Gloeckner G."/>
            <person name="Schaap P."/>
        </authorList>
    </citation>
    <scope>NUCLEOTIDE SEQUENCE [LARGE SCALE GENOMIC DNA]</scope>
    <source>
        <strain evidence="22 23">TK</strain>
    </source>
</reference>
<dbReference type="InterPro" id="IPR000385">
    <property type="entry name" value="MoaA_NifB_PqqE_Fe-S-bd_CS"/>
</dbReference>
<dbReference type="AlphaFoldDB" id="A0A151Z7Z9"/>
<evidence type="ECO:0000256" key="11">
    <source>
        <dbReference type="ARBA" id="ARBA00022723"/>
    </source>
</evidence>
<gene>
    <name evidence="22" type="ORF">DLAC_08675</name>
</gene>
<dbReference type="CDD" id="cd21117">
    <property type="entry name" value="Twitch_MoaA"/>
    <property type="match status" value="1"/>
</dbReference>
<dbReference type="Gene3D" id="3.20.20.70">
    <property type="entry name" value="Aldolase class I"/>
    <property type="match status" value="1"/>
</dbReference>
<keyword evidence="11" id="KW-0479">Metal-binding</keyword>
<comment type="cofactor">
    <cofactor evidence="2">
        <name>[4Fe-4S] cluster</name>
        <dbReference type="ChEBI" id="CHEBI:49883"/>
    </cofactor>
</comment>
<dbReference type="InterPro" id="IPR013785">
    <property type="entry name" value="Aldolase_TIM"/>
</dbReference>
<comment type="catalytic activity">
    <reaction evidence="1">
        <text>(8S)-3',8-cyclo-7,8-dihydroguanosine 5'-triphosphate = cyclic pyranopterin phosphate + diphosphate</text>
        <dbReference type="Rhea" id="RHEA:49580"/>
        <dbReference type="ChEBI" id="CHEBI:33019"/>
        <dbReference type="ChEBI" id="CHEBI:59648"/>
        <dbReference type="ChEBI" id="CHEBI:131766"/>
        <dbReference type="EC" id="4.6.1.17"/>
    </reaction>
</comment>
<dbReference type="PANTHER" id="PTHR22960">
    <property type="entry name" value="MOLYBDOPTERIN COFACTOR SYNTHESIS PROTEIN A"/>
    <property type="match status" value="1"/>
</dbReference>
<dbReference type="UniPathway" id="UPA00344"/>
<dbReference type="PROSITE" id="PS01305">
    <property type="entry name" value="MOAA_NIFB_PQQE"/>
    <property type="match status" value="1"/>
</dbReference>
<evidence type="ECO:0000256" key="4">
    <source>
        <dbReference type="ARBA" id="ARBA00008484"/>
    </source>
</evidence>
<evidence type="ECO:0000256" key="7">
    <source>
        <dbReference type="ARBA" id="ARBA00012575"/>
    </source>
</evidence>
<dbReference type="InterPro" id="IPR058240">
    <property type="entry name" value="rSAM_sf"/>
</dbReference>
<dbReference type="CDD" id="cd01335">
    <property type="entry name" value="Radical_SAM"/>
    <property type="match status" value="1"/>
</dbReference>
<comment type="caution">
    <text evidence="22">The sequence shown here is derived from an EMBL/GenBank/DDBJ whole genome shotgun (WGS) entry which is preliminary data.</text>
</comment>
<evidence type="ECO:0000256" key="12">
    <source>
        <dbReference type="ARBA" id="ARBA00022741"/>
    </source>
</evidence>
<dbReference type="Pfam" id="PF04055">
    <property type="entry name" value="Radical_SAM"/>
    <property type="match status" value="1"/>
</dbReference>
<dbReference type="GO" id="GO:0006777">
    <property type="term" value="P:Mo-molybdopterin cofactor biosynthetic process"/>
    <property type="evidence" value="ECO:0007669"/>
    <property type="project" value="UniProtKB-KW"/>
</dbReference>
<dbReference type="PANTHER" id="PTHR22960:SF0">
    <property type="entry name" value="MOLYBDENUM COFACTOR BIOSYNTHESIS PROTEIN 1"/>
    <property type="match status" value="1"/>
</dbReference>
<dbReference type="FunFam" id="3.20.20.70:FF:000117">
    <property type="entry name" value="molybdenum cofactor biosynthesis protein 1"/>
    <property type="match status" value="1"/>
</dbReference>
<dbReference type="EMBL" id="LODT01000037">
    <property type="protein sequence ID" value="KYQ90089.1"/>
    <property type="molecule type" value="Genomic_DNA"/>
</dbReference>
<keyword evidence="15" id="KW-0342">GTP-binding</keyword>
<dbReference type="HAMAP" id="MF_01225_B">
    <property type="entry name" value="MoaA_B"/>
    <property type="match status" value="1"/>
</dbReference>
<evidence type="ECO:0000259" key="21">
    <source>
        <dbReference type="PROSITE" id="PS51918"/>
    </source>
</evidence>
<evidence type="ECO:0000256" key="16">
    <source>
        <dbReference type="ARBA" id="ARBA00023150"/>
    </source>
</evidence>
<dbReference type="EC" id="4.6.1.17" evidence="7"/>
<feature type="domain" description="Radical SAM core" evidence="21">
    <location>
        <begin position="37"/>
        <end position="254"/>
    </location>
</feature>
<evidence type="ECO:0000313" key="22">
    <source>
        <dbReference type="EMBL" id="KYQ90089.1"/>
    </source>
</evidence>
<keyword evidence="12" id="KW-0547">Nucleotide-binding</keyword>
<dbReference type="SUPFAM" id="SSF102114">
    <property type="entry name" value="Radical SAM enzymes"/>
    <property type="match status" value="1"/>
</dbReference>
<comment type="subunit">
    <text evidence="20">Isoform MOCS1A and isoform MOCS1B probably form a heterooligomer.</text>
</comment>
<evidence type="ECO:0000256" key="13">
    <source>
        <dbReference type="ARBA" id="ARBA00023004"/>
    </source>
</evidence>
<evidence type="ECO:0000256" key="10">
    <source>
        <dbReference type="ARBA" id="ARBA00022691"/>
    </source>
</evidence>
<evidence type="ECO:0000256" key="1">
    <source>
        <dbReference type="ARBA" id="ARBA00001637"/>
    </source>
</evidence>
<keyword evidence="23" id="KW-1185">Reference proteome</keyword>
<evidence type="ECO:0000256" key="15">
    <source>
        <dbReference type="ARBA" id="ARBA00023134"/>
    </source>
</evidence>
<proteinExistence type="inferred from homology"/>
<comment type="catalytic activity">
    <reaction evidence="18">
        <text>GTP + AH2 + S-adenosyl-L-methionine = (8S)-3',8-cyclo-7,8-dihydroguanosine 5'-triphosphate + 5'-deoxyadenosine + L-methionine + A + H(+)</text>
        <dbReference type="Rhea" id="RHEA:49576"/>
        <dbReference type="ChEBI" id="CHEBI:13193"/>
        <dbReference type="ChEBI" id="CHEBI:15378"/>
        <dbReference type="ChEBI" id="CHEBI:17319"/>
        <dbReference type="ChEBI" id="CHEBI:17499"/>
        <dbReference type="ChEBI" id="CHEBI:37565"/>
        <dbReference type="ChEBI" id="CHEBI:57844"/>
        <dbReference type="ChEBI" id="CHEBI:59789"/>
        <dbReference type="ChEBI" id="CHEBI:131766"/>
        <dbReference type="EC" id="4.1.99.22"/>
    </reaction>
</comment>